<dbReference type="AlphaFoldDB" id="A0A4R5VE24"/>
<evidence type="ECO:0000313" key="6">
    <source>
        <dbReference type="Proteomes" id="UP000295438"/>
    </source>
</evidence>
<dbReference type="Gene3D" id="3.90.1150.10">
    <property type="entry name" value="Aspartate Aminotransferase, domain 1"/>
    <property type="match status" value="1"/>
</dbReference>
<keyword evidence="2 3" id="KW-0663">Pyridoxal phosphate</keyword>
<dbReference type="GO" id="GO:0016846">
    <property type="term" value="F:carbon-sulfur lyase activity"/>
    <property type="evidence" value="ECO:0007669"/>
    <property type="project" value="TreeGrafter"/>
</dbReference>
<dbReference type="GO" id="GO:0019346">
    <property type="term" value="P:transsulfuration"/>
    <property type="evidence" value="ECO:0007669"/>
    <property type="project" value="InterPro"/>
</dbReference>
<dbReference type="InterPro" id="IPR015422">
    <property type="entry name" value="PyrdxlP-dep_Trfase_small"/>
</dbReference>
<dbReference type="EMBL" id="SMUW01000023">
    <property type="protein sequence ID" value="TDK49956.1"/>
    <property type="molecule type" value="Genomic_DNA"/>
</dbReference>
<dbReference type="PROSITE" id="PS00868">
    <property type="entry name" value="CYS_MET_METAB_PP"/>
    <property type="match status" value="1"/>
</dbReference>
<dbReference type="Pfam" id="PF01053">
    <property type="entry name" value="Cys_Met_Meta_PP"/>
    <property type="match status" value="1"/>
</dbReference>
<evidence type="ECO:0000256" key="2">
    <source>
        <dbReference type="ARBA" id="ARBA00022898"/>
    </source>
</evidence>
<feature type="modified residue" description="N6-(pyridoxal phosphate)lysine" evidence="3">
    <location>
        <position position="191"/>
    </location>
</feature>
<evidence type="ECO:0000256" key="1">
    <source>
        <dbReference type="ARBA" id="ARBA00001933"/>
    </source>
</evidence>
<comment type="cofactor">
    <cofactor evidence="1 4">
        <name>pyridoxal 5'-phosphate</name>
        <dbReference type="ChEBI" id="CHEBI:597326"/>
    </cofactor>
</comment>
<dbReference type="FunFam" id="3.40.640.10:FF:000046">
    <property type="entry name" value="Cystathionine gamma-lyase"/>
    <property type="match status" value="1"/>
</dbReference>
<sequence length="370" mass="39951">MKFETRAIHKGNHVTDNSGSVVQPITLSTTFEHGNEAGLLYTRAGNPNRISLEELIASLEQGADAAAFSSGNAAGTAVFQALEPGSHIIAPDDMYHGLHNSMTKLFKGIHTVSFVDMSDLEAIKAALQPNTRLIWVETPSNPLLKISDIRKIAEIAHEHEAILACDNTFATPVFQNPLLLGADIVMHSSTKYFGGHSDILGGALVTKEKNDFWTKIRTIQRVGGAVPSASDCYWLARSIRSLAYRMKGHAEHAMVLADYFLVNPNVEKVFYPGLKSHPGHEIAASQMSGFGGVVSFQVKGGAEAADKLISELKLFANATSLGGIESLIERRAAVEGPDTLTPPNLIRVSVGLEHTDDLLEDLDQAFSKIN</sequence>
<keyword evidence="5" id="KW-0808">Transferase</keyword>
<dbReference type="InterPro" id="IPR054542">
    <property type="entry name" value="Cys_met_metab_PP"/>
</dbReference>
<dbReference type="SUPFAM" id="SSF53383">
    <property type="entry name" value="PLP-dependent transferases"/>
    <property type="match status" value="1"/>
</dbReference>
<evidence type="ECO:0000256" key="4">
    <source>
        <dbReference type="RuleBase" id="RU362118"/>
    </source>
</evidence>
<proteinExistence type="inferred from homology"/>
<keyword evidence="6" id="KW-1185">Reference proteome</keyword>
<dbReference type="GO" id="GO:0005737">
    <property type="term" value="C:cytoplasm"/>
    <property type="evidence" value="ECO:0007669"/>
    <property type="project" value="TreeGrafter"/>
</dbReference>
<dbReference type="InterPro" id="IPR000277">
    <property type="entry name" value="Cys/Met-Metab_PyrdxlP-dep_enz"/>
</dbReference>
<dbReference type="PANTHER" id="PTHR11808:SF35">
    <property type="entry name" value="CYSTATHIONINE GAMMA-SYNTHASE (AFU_ORTHOLOGUE AFUA_7G01590)"/>
    <property type="match status" value="1"/>
</dbReference>
<evidence type="ECO:0000256" key="3">
    <source>
        <dbReference type="PIRSR" id="PIRSR001434-2"/>
    </source>
</evidence>
<dbReference type="PIRSF" id="PIRSF001434">
    <property type="entry name" value="CGS"/>
    <property type="match status" value="1"/>
</dbReference>
<reference evidence="5 6" key="1">
    <citation type="submission" date="2019-03" db="EMBL/GenBank/DDBJ databases">
        <title>Algoriphagus aquimaris sp. nov., isolated form marine sediment in Pohang, Korea.</title>
        <authorList>
            <person name="Kim J."/>
            <person name="Yoon S.-H."/>
            <person name="Lee S.-S."/>
        </authorList>
    </citation>
    <scope>NUCLEOTIDE SEQUENCE [LARGE SCALE GENOMIC DNA]</scope>
    <source>
        <strain evidence="5 6">F21</strain>
    </source>
</reference>
<dbReference type="GO" id="GO:0030170">
    <property type="term" value="F:pyridoxal phosphate binding"/>
    <property type="evidence" value="ECO:0007669"/>
    <property type="project" value="InterPro"/>
</dbReference>
<organism evidence="5 6">
    <name type="scientific">Algoriphagus formosus</name>
    <dbReference type="NCBI Taxonomy" id="2007308"/>
    <lineage>
        <taxon>Bacteria</taxon>
        <taxon>Pseudomonadati</taxon>
        <taxon>Bacteroidota</taxon>
        <taxon>Cytophagia</taxon>
        <taxon>Cytophagales</taxon>
        <taxon>Cyclobacteriaceae</taxon>
        <taxon>Algoriphagus</taxon>
    </lineage>
</organism>
<comment type="caution">
    <text evidence="5">The sequence shown here is derived from an EMBL/GenBank/DDBJ whole genome shotgun (WGS) entry which is preliminary data.</text>
</comment>
<dbReference type="InterPro" id="IPR015424">
    <property type="entry name" value="PyrdxlP-dep_Trfase"/>
</dbReference>
<evidence type="ECO:0000313" key="5">
    <source>
        <dbReference type="EMBL" id="TDK49956.1"/>
    </source>
</evidence>
<gene>
    <name evidence="5" type="ORF">E1898_02225</name>
</gene>
<name>A0A4R5VE24_9BACT</name>
<protein>
    <submittedName>
        <fullName evidence="5">Aminotransferase class I/II-fold pyridoxal phosphate-dependent enzyme</fullName>
    </submittedName>
</protein>
<dbReference type="RefSeq" id="WP_133389662.1">
    <property type="nucleotide sequence ID" value="NZ_SMUW01000023.1"/>
</dbReference>
<accession>A0A4R5VE24</accession>
<dbReference type="InterPro" id="IPR015421">
    <property type="entry name" value="PyrdxlP-dep_Trfase_major"/>
</dbReference>
<keyword evidence="5" id="KW-0032">Aminotransferase</keyword>
<comment type="similarity">
    <text evidence="4">Belongs to the trans-sulfuration enzymes family.</text>
</comment>
<dbReference type="CDD" id="cd00614">
    <property type="entry name" value="CGS_like"/>
    <property type="match status" value="1"/>
</dbReference>
<dbReference type="Gene3D" id="3.40.640.10">
    <property type="entry name" value="Type I PLP-dependent aspartate aminotransferase-like (Major domain)"/>
    <property type="match status" value="1"/>
</dbReference>
<dbReference type="GO" id="GO:0008483">
    <property type="term" value="F:transaminase activity"/>
    <property type="evidence" value="ECO:0007669"/>
    <property type="project" value="UniProtKB-KW"/>
</dbReference>
<dbReference type="Proteomes" id="UP000295438">
    <property type="component" value="Unassembled WGS sequence"/>
</dbReference>
<dbReference type="PANTHER" id="PTHR11808">
    <property type="entry name" value="TRANS-SULFURATION ENZYME FAMILY MEMBER"/>
    <property type="match status" value="1"/>
</dbReference>